<evidence type="ECO:0000256" key="4">
    <source>
        <dbReference type="ARBA" id="ARBA00022723"/>
    </source>
</evidence>
<dbReference type="InterPro" id="IPR001757">
    <property type="entry name" value="P_typ_ATPase"/>
</dbReference>
<dbReference type="SUPFAM" id="SSF81660">
    <property type="entry name" value="Metal cation-transporting ATPase, ATP-binding domain N"/>
    <property type="match status" value="1"/>
</dbReference>
<evidence type="ECO:0000256" key="9">
    <source>
        <dbReference type="ARBA" id="ARBA00023136"/>
    </source>
</evidence>
<comment type="subcellular location">
    <subcellularLocation>
        <location evidence="12">Cell membrane</location>
    </subcellularLocation>
    <subcellularLocation>
        <location evidence="1">Membrane</location>
        <topology evidence="1">Multi-pass membrane protein</topology>
    </subcellularLocation>
</comment>
<dbReference type="Pfam" id="PF00122">
    <property type="entry name" value="E1-E2_ATPase"/>
    <property type="match status" value="1"/>
</dbReference>
<dbReference type="SUPFAM" id="SSF56784">
    <property type="entry name" value="HAD-like"/>
    <property type="match status" value="1"/>
</dbReference>
<protein>
    <recommendedName>
        <fullName evidence="10">P-type Zn(2+) transporter</fullName>
        <ecNumber evidence="10">7.2.2.12</ecNumber>
    </recommendedName>
</protein>
<keyword evidence="9 12" id="KW-0472">Membrane</keyword>
<evidence type="ECO:0000259" key="14">
    <source>
        <dbReference type="PROSITE" id="PS50846"/>
    </source>
</evidence>
<dbReference type="EMBL" id="CP043046">
    <property type="protein sequence ID" value="QEI07463.1"/>
    <property type="molecule type" value="Genomic_DNA"/>
</dbReference>
<dbReference type="Gene3D" id="3.40.50.1000">
    <property type="entry name" value="HAD superfamily/HAD-like"/>
    <property type="match status" value="2"/>
</dbReference>
<dbReference type="GO" id="GO:0005524">
    <property type="term" value="F:ATP binding"/>
    <property type="evidence" value="ECO:0007669"/>
    <property type="project" value="UniProtKB-UniRule"/>
</dbReference>
<evidence type="ECO:0000256" key="5">
    <source>
        <dbReference type="ARBA" id="ARBA00022741"/>
    </source>
</evidence>
<dbReference type="CDD" id="cd00371">
    <property type="entry name" value="HMA"/>
    <property type="match status" value="1"/>
</dbReference>
<keyword evidence="5 12" id="KW-0547">Nucleotide-binding</keyword>
<dbReference type="SUPFAM" id="SSF81653">
    <property type="entry name" value="Calcium ATPase, transduction domain A"/>
    <property type="match status" value="1"/>
</dbReference>
<dbReference type="InterPro" id="IPR036412">
    <property type="entry name" value="HAD-like_sf"/>
</dbReference>
<evidence type="ECO:0000313" key="16">
    <source>
        <dbReference type="Proteomes" id="UP000325161"/>
    </source>
</evidence>
<dbReference type="Pfam" id="PF00702">
    <property type="entry name" value="Hydrolase"/>
    <property type="match status" value="1"/>
</dbReference>
<dbReference type="InterPro" id="IPR018303">
    <property type="entry name" value="ATPase_P-typ_P_site"/>
</dbReference>
<dbReference type="SFLD" id="SFLDS00003">
    <property type="entry name" value="Haloacid_Dehalogenase"/>
    <property type="match status" value="1"/>
</dbReference>
<feature type="transmembrane region" description="Helical" evidence="12">
    <location>
        <begin position="455"/>
        <end position="475"/>
    </location>
</feature>
<proteinExistence type="inferred from homology"/>
<gene>
    <name evidence="15" type="ORF">FXN63_17670</name>
</gene>
<dbReference type="Gene3D" id="3.40.1110.10">
    <property type="entry name" value="Calcium-transporting ATPase, cytoplasmic domain N"/>
    <property type="match status" value="2"/>
</dbReference>
<feature type="region of interest" description="Disordered" evidence="13">
    <location>
        <begin position="610"/>
        <end position="642"/>
    </location>
</feature>
<dbReference type="NCBIfam" id="TIGR01494">
    <property type="entry name" value="ATPase_P-type"/>
    <property type="match status" value="2"/>
</dbReference>
<dbReference type="SUPFAM" id="SSF55008">
    <property type="entry name" value="HMA, heavy metal-associated domain"/>
    <property type="match status" value="1"/>
</dbReference>
<dbReference type="GO" id="GO:0046872">
    <property type="term" value="F:metal ion binding"/>
    <property type="evidence" value="ECO:0007669"/>
    <property type="project" value="UniProtKB-KW"/>
</dbReference>
<evidence type="ECO:0000313" key="15">
    <source>
        <dbReference type="EMBL" id="QEI07463.1"/>
    </source>
</evidence>
<name>A0A5C0B164_9BURK</name>
<organism evidence="15 16">
    <name type="scientific">Pigmentiphaga aceris</name>
    <dbReference type="NCBI Taxonomy" id="1940612"/>
    <lineage>
        <taxon>Bacteria</taxon>
        <taxon>Pseudomonadati</taxon>
        <taxon>Pseudomonadota</taxon>
        <taxon>Betaproteobacteria</taxon>
        <taxon>Burkholderiales</taxon>
        <taxon>Alcaligenaceae</taxon>
        <taxon>Pigmentiphaga</taxon>
    </lineage>
</organism>
<dbReference type="GO" id="GO:0016463">
    <property type="term" value="F:P-type zinc transporter activity"/>
    <property type="evidence" value="ECO:0007669"/>
    <property type="project" value="UniProtKB-EC"/>
</dbReference>
<dbReference type="PRINTS" id="PR00119">
    <property type="entry name" value="CATATPASE"/>
</dbReference>
<feature type="compositionally biased region" description="Basic and acidic residues" evidence="13">
    <location>
        <begin position="67"/>
        <end position="105"/>
    </location>
</feature>
<accession>A0A5C0B164</accession>
<dbReference type="PROSITE" id="PS00154">
    <property type="entry name" value="ATPASE_E1_E2"/>
    <property type="match status" value="1"/>
</dbReference>
<keyword evidence="12" id="KW-1003">Cell membrane</keyword>
<dbReference type="InterPro" id="IPR059000">
    <property type="entry name" value="ATPase_P-type_domA"/>
</dbReference>
<dbReference type="PANTHER" id="PTHR48085:SF5">
    <property type="entry name" value="CADMIUM_ZINC-TRANSPORTING ATPASE HMA4-RELATED"/>
    <property type="match status" value="1"/>
</dbReference>
<evidence type="ECO:0000256" key="13">
    <source>
        <dbReference type="SAM" id="MobiDB-lite"/>
    </source>
</evidence>
<feature type="transmembrane region" description="Helical" evidence="12">
    <location>
        <begin position="864"/>
        <end position="883"/>
    </location>
</feature>
<feature type="compositionally biased region" description="Basic and acidic residues" evidence="13">
    <location>
        <begin position="13"/>
        <end position="44"/>
    </location>
</feature>
<dbReference type="GO" id="GO:0016887">
    <property type="term" value="F:ATP hydrolysis activity"/>
    <property type="evidence" value="ECO:0007669"/>
    <property type="project" value="InterPro"/>
</dbReference>
<evidence type="ECO:0000256" key="11">
    <source>
        <dbReference type="ARBA" id="ARBA00047308"/>
    </source>
</evidence>
<evidence type="ECO:0000256" key="3">
    <source>
        <dbReference type="ARBA" id="ARBA00022692"/>
    </source>
</evidence>
<keyword evidence="6 12" id="KW-0067">ATP-binding</keyword>
<feature type="domain" description="HMA" evidence="14">
    <location>
        <begin position="138"/>
        <end position="202"/>
    </location>
</feature>
<dbReference type="InterPro" id="IPR051014">
    <property type="entry name" value="Cation_Transport_ATPase_IB"/>
</dbReference>
<evidence type="ECO:0000256" key="7">
    <source>
        <dbReference type="ARBA" id="ARBA00022967"/>
    </source>
</evidence>
<feature type="region of interest" description="Disordered" evidence="13">
    <location>
        <begin position="1"/>
        <end position="106"/>
    </location>
</feature>
<dbReference type="InterPro" id="IPR036163">
    <property type="entry name" value="HMA_dom_sf"/>
</dbReference>
<dbReference type="FunFam" id="2.70.150.10:FF:000002">
    <property type="entry name" value="Copper-transporting ATPase 1, putative"/>
    <property type="match status" value="1"/>
</dbReference>
<keyword evidence="7" id="KW-1278">Translocase</keyword>
<dbReference type="InterPro" id="IPR008250">
    <property type="entry name" value="ATPase_P-typ_transduc_dom_A_sf"/>
</dbReference>
<dbReference type="SUPFAM" id="SSF81665">
    <property type="entry name" value="Calcium ATPase, transmembrane domain M"/>
    <property type="match status" value="1"/>
</dbReference>
<evidence type="ECO:0000256" key="12">
    <source>
        <dbReference type="RuleBase" id="RU362081"/>
    </source>
</evidence>
<feature type="transmembrane region" description="Helical" evidence="12">
    <location>
        <begin position="482"/>
        <end position="500"/>
    </location>
</feature>
<dbReference type="PRINTS" id="PR00941">
    <property type="entry name" value="CDATPASE"/>
</dbReference>
<evidence type="ECO:0000256" key="6">
    <source>
        <dbReference type="ARBA" id="ARBA00022840"/>
    </source>
</evidence>
<keyword evidence="8 12" id="KW-1133">Transmembrane helix</keyword>
<dbReference type="NCBIfam" id="TIGR01525">
    <property type="entry name" value="ATPase-IB_hvy"/>
    <property type="match status" value="1"/>
</dbReference>
<sequence length="895" mass="94035">MQSKKPLPAVSAHDQRHAHADARVHDHDHAHDHAHTHEHVREPVHASGQAFERAPDHSHARTHAHTHGHDCSASHDHAHQHNHAPEPVRDHSHSHDHSAAHDHAHSACCTGSATIAMPTSRRANRSKSPNTPLPPGTTRTSYQIEQMDCPTEEALLRKVLLPMPGVHGLDVDLLERRLHIAHTLPDTQPLIQAIRGTGMVPVPFGDTATVEDKPPATGLAARIGPHARMAVAGVLAAGAEGLALYSGQDTSLPVVALALSAIALGGRQTLFKGWIALRHLTLNIHLLMALAVIGAALIGRWPEAAMVIWLFGLAELIEARSLDRARDAIRALTALAPDTAQVEQANGDWVAVPAAQVKTGDRVRARAGERIALDGTVETGHSAVDQSPITGESLPVDKSPGDTVFAGTVNTHGTLDYRVTALASDSTLARIARAVQEGQAQRAPTQRFVDVFSRYYTPAVIAAAVLFALLAPPLAGMAWREALYQALVLLVVACPCALVISTPVTVVSGLAAAARMGVLVKGGLYLEQGRKLRRLAFDKTGTLTHGRPALRDIVPLNGQTPDAMLRLAASLNALSTHPLAHAIVQAYADRNNQDSVEIAADGLPQTAKVSRAPAANDGVSNVDSPNGYGAKPHATNTATDSTAPLPVDNFIAVPGQGVRGRIDGQDYALGNARLIGSLLDEPTRARMKVIEQAGQTAIVLADDNKPLAIFAVADTVRPDAIRAIADLRALGIEVSMLSGDSPTVAAAVARELGVSDARGGLLPQDKLDAIAGWTAQGKVGMVGDGVNDAPALARADIGFAMGAAGSAAALETADVALLGDELEKLPRFIELSRRTSRILVQNITFALGTKALVFGLALAGHGSLWLAVFADTGASLLVVLNGLRLRGVRKSATPS</sequence>
<feature type="transmembrane region" description="Helical" evidence="12">
    <location>
        <begin position="838"/>
        <end position="858"/>
    </location>
</feature>
<dbReference type="Gene3D" id="2.70.150.10">
    <property type="entry name" value="Calcium-transporting ATPase, cytoplasmic transduction domain A"/>
    <property type="match status" value="1"/>
</dbReference>
<dbReference type="OrthoDB" id="8552908at2"/>
<dbReference type="InterPro" id="IPR023298">
    <property type="entry name" value="ATPase_P-typ_TM_dom_sf"/>
</dbReference>
<keyword evidence="16" id="KW-1185">Reference proteome</keyword>
<dbReference type="InterPro" id="IPR023214">
    <property type="entry name" value="HAD_sf"/>
</dbReference>
<evidence type="ECO:0000256" key="10">
    <source>
        <dbReference type="ARBA" id="ARBA00039097"/>
    </source>
</evidence>
<dbReference type="InterPro" id="IPR027256">
    <property type="entry name" value="P-typ_ATPase_IB"/>
</dbReference>
<evidence type="ECO:0000256" key="1">
    <source>
        <dbReference type="ARBA" id="ARBA00004141"/>
    </source>
</evidence>
<dbReference type="InterPro" id="IPR006121">
    <property type="entry name" value="HMA_dom"/>
</dbReference>
<evidence type="ECO:0000256" key="8">
    <source>
        <dbReference type="ARBA" id="ARBA00022989"/>
    </source>
</evidence>
<comment type="similarity">
    <text evidence="2 12">Belongs to the cation transport ATPase (P-type) (TC 3.A.3) family. Type IB subfamily.</text>
</comment>
<dbReference type="PROSITE" id="PS50846">
    <property type="entry name" value="HMA_2"/>
    <property type="match status" value="1"/>
</dbReference>
<dbReference type="GO" id="GO:0005886">
    <property type="term" value="C:plasma membrane"/>
    <property type="evidence" value="ECO:0007669"/>
    <property type="project" value="UniProtKB-SubCell"/>
</dbReference>
<reference evidence="15 16" key="1">
    <citation type="submission" date="2019-08" db="EMBL/GenBank/DDBJ databases">
        <title>Amphibian skin-associated Pigmentiphaga: genome sequence and occurrence across geography and hosts.</title>
        <authorList>
            <person name="Bletz M.C."/>
            <person name="Bunk B."/>
            <person name="Sproeer C."/>
            <person name="Biwer P."/>
            <person name="Reiter S."/>
            <person name="Rabemananjara F.C.E."/>
            <person name="Schulz S."/>
            <person name="Overmann J."/>
            <person name="Vences M."/>
        </authorList>
    </citation>
    <scope>NUCLEOTIDE SEQUENCE [LARGE SCALE GENOMIC DNA]</scope>
    <source>
        <strain evidence="15 16">Mada1488</strain>
    </source>
</reference>
<dbReference type="SFLD" id="SFLDF00027">
    <property type="entry name" value="p-type_atpase"/>
    <property type="match status" value="1"/>
</dbReference>
<dbReference type="EC" id="7.2.2.12" evidence="10"/>
<dbReference type="AlphaFoldDB" id="A0A5C0B164"/>
<dbReference type="InterPro" id="IPR023299">
    <property type="entry name" value="ATPase_P-typ_cyto_dom_N"/>
</dbReference>
<dbReference type="Proteomes" id="UP000325161">
    <property type="component" value="Chromosome"/>
</dbReference>
<feature type="region of interest" description="Disordered" evidence="13">
    <location>
        <begin position="118"/>
        <end position="141"/>
    </location>
</feature>
<evidence type="ECO:0000256" key="2">
    <source>
        <dbReference type="ARBA" id="ARBA00006024"/>
    </source>
</evidence>
<dbReference type="GO" id="GO:0015086">
    <property type="term" value="F:cadmium ion transmembrane transporter activity"/>
    <property type="evidence" value="ECO:0007669"/>
    <property type="project" value="TreeGrafter"/>
</dbReference>
<dbReference type="PANTHER" id="PTHR48085">
    <property type="entry name" value="CADMIUM/ZINC-TRANSPORTING ATPASE HMA2-RELATED"/>
    <property type="match status" value="1"/>
</dbReference>
<comment type="catalytic activity">
    <reaction evidence="11">
        <text>Zn(2+)(in) + ATP + H2O = Zn(2+)(out) + ADP + phosphate + H(+)</text>
        <dbReference type="Rhea" id="RHEA:20621"/>
        <dbReference type="ChEBI" id="CHEBI:15377"/>
        <dbReference type="ChEBI" id="CHEBI:15378"/>
        <dbReference type="ChEBI" id="CHEBI:29105"/>
        <dbReference type="ChEBI" id="CHEBI:30616"/>
        <dbReference type="ChEBI" id="CHEBI:43474"/>
        <dbReference type="ChEBI" id="CHEBI:456216"/>
        <dbReference type="EC" id="7.2.2.12"/>
    </reaction>
</comment>
<dbReference type="KEGG" id="pacr:FXN63_17670"/>
<dbReference type="SFLD" id="SFLDG00002">
    <property type="entry name" value="C1.7:_P-type_atpase_like"/>
    <property type="match status" value="1"/>
</dbReference>
<keyword evidence="4 12" id="KW-0479">Metal-binding</keyword>
<keyword evidence="3 12" id="KW-0812">Transmembrane</keyword>
<feature type="transmembrane region" description="Helical" evidence="12">
    <location>
        <begin position="282"/>
        <end position="301"/>
    </location>
</feature>
<dbReference type="InterPro" id="IPR044492">
    <property type="entry name" value="P_typ_ATPase_HD_dom"/>
</dbReference>